<dbReference type="Proteomes" id="UP001257909">
    <property type="component" value="Unassembled WGS sequence"/>
</dbReference>
<reference evidence="1 2" key="1">
    <citation type="submission" date="2023-07" db="EMBL/GenBank/DDBJ databases">
        <title>Sorghum-associated microbial communities from plants grown in Nebraska, USA.</title>
        <authorList>
            <person name="Schachtman D."/>
        </authorList>
    </citation>
    <scope>NUCLEOTIDE SEQUENCE [LARGE SCALE GENOMIC DNA]</scope>
    <source>
        <strain evidence="1 2">4138</strain>
    </source>
</reference>
<name>A0ABU1VUA0_9GAMM</name>
<evidence type="ECO:0000313" key="2">
    <source>
        <dbReference type="Proteomes" id="UP001257909"/>
    </source>
</evidence>
<proteinExistence type="predicted"/>
<dbReference type="EMBL" id="JAVDWR010000001">
    <property type="protein sequence ID" value="MDR7119287.1"/>
    <property type="molecule type" value="Genomic_DNA"/>
</dbReference>
<keyword evidence="2" id="KW-1185">Reference proteome</keyword>
<evidence type="ECO:0000313" key="1">
    <source>
        <dbReference type="EMBL" id="MDR7119287.1"/>
    </source>
</evidence>
<dbReference type="RefSeq" id="WP_310273694.1">
    <property type="nucleotide sequence ID" value="NZ_JAVDWR010000001.1"/>
</dbReference>
<protein>
    <submittedName>
        <fullName evidence="1">Uncharacterized protein</fullName>
    </submittedName>
</protein>
<accession>A0ABU1VUA0</accession>
<sequence>MLVASCATTPFSSVPSNDSYQHKVSYLPANISNFLQKATAGQSFFLEQGSLGYNANVQVLDSYFSAAGRPCLSVLVEADLVTQPMIFCQYEPQRWGATRALVKAPGQ</sequence>
<organism evidence="1 2">
    <name type="scientific">Rheinheimera soli</name>
    <dbReference type="NCBI Taxonomy" id="443616"/>
    <lineage>
        <taxon>Bacteria</taxon>
        <taxon>Pseudomonadati</taxon>
        <taxon>Pseudomonadota</taxon>
        <taxon>Gammaproteobacteria</taxon>
        <taxon>Chromatiales</taxon>
        <taxon>Chromatiaceae</taxon>
        <taxon>Rheinheimera</taxon>
    </lineage>
</organism>
<gene>
    <name evidence="1" type="ORF">J2W69_000202</name>
</gene>
<comment type="caution">
    <text evidence="1">The sequence shown here is derived from an EMBL/GenBank/DDBJ whole genome shotgun (WGS) entry which is preliminary data.</text>
</comment>